<dbReference type="OrthoDB" id="21254at2759"/>
<dbReference type="Proteomes" id="UP000750334">
    <property type="component" value="Unassembled WGS sequence"/>
</dbReference>
<proteinExistence type="predicted"/>
<organism evidence="2 3">
    <name type="scientific">Maudiozyma exigua</name>
    <name type="common">Yeast</name>
    <name type="synonym">Kazachstania exigua</name>
    <dbReference type="NCBI Taxonomy" id="34358"/>
    <lineage>
        <taxon>Eukaryota</taxon>
        <taxon>Fungi</taxon>
        <taxon>Dikarya</taxon>
        <taxon>Ascomycota</taxon>
        <taxon>Saccharomycotina</taxon>
        <taxon>Saccharomycetes</taxon>
        <taxon>Saccharomycetales</taxon>
        <taxon>Saccharomycetaceae</taxon>
        <taxon>Maudiozyma</taxon>
    </lineage>
</organism>
<evidence type="ECO:0000256" key="1">
    <source>
        <dbReference type="SAM" id="MobiDB-lite"/>
    </source>
</evidence>
<keyword evidence="3" id="KW-1185">Reference proteome</keyword>
<feature type="region of interest" description="Disordered" evidence="1">
    <location>
        <begin position="141"/>
        <end position="160"/>
    </location>
</feature>
<dbReference type="EMBL" id="PUHR01000190">
    <property type="protein sequence ID" value="KAG0659524.1"/>
    <property type="molecule type" value="Genomic_DNA"/>
</dbReference>
<evidence type="ECO:0000313" key="2">
    <source>
        <dbReference type="EMBL" id="KAG0659524.1"/>
    </source>
</evidence>
<name>A0A9P6VYK3_MAUEX</name>
<evidence type="ECO:0000313" key="3">
    <source>
        <dbReference type="Proteomes" id="UP000750334"/>
    </source>
</evidence>
<gene>
    <name evidence="2" type="ORF">C6P45_001830</name>
</gene>
<protein>
    <recommendedName>
        <fullName evidence="4">HORMA domain-containing protein</fullName>
    </recommendedName>
</protein>
<accession>A0A9P6VYK3</accession>
<reference evidence="2 3" key="1">
    <citation type="submission" date="2020-11" db="EMBL/GenBank/DDBJ databases">
        <title>Kefir isolates.</title>
        <authorList>
            <person name="Marcisauskas S."/>
            <person name="Kim Y."/>
            <person name="Blasche S."/>
        </authorList>
    </citation>
    <scope>NUCLEOTIDE SEQUENCE [LARGE SCALE GENOMIC DNA]</scope>
    <source>
        <strain evidence="2 3">OG2</strain>
    </source>
</reference>
<dbReference type="SUPFAM" id="SSF56019">
    <property type="entry name" value="The spindle assembly checkpoint protein mad2"/>
    <property type="match status" value="1"/>
</dbReference>
<dbReference type="AlphaFoldDB" id="A0A9P6VYK3"/>
<evidence type="ECO:0008006" key="4">
    <source>
        <dbReference type="Google" id="ProtNLM"/>
    </source>
</evidence>
<sequence length="221" mass="25400">MPINRNEKVQTYIEELIADLIGKLNHVYRVGICVIDIMNGFCIEKYILDFGEFKHYTDKTEEDRISSMLAETDVFDEFRSSLNSLLSKLEKMDNIKDGAVTFEIVINTLEMNLGHGIVDTLINKEVDQTLQFERDTNWTKIKEDQNLPDPQPKNNSGLEDDGILVSQLEHSSQFRKPKIRMSSLVGCDISPFIIHSYIEKLIMPENSFDDVYADRSKISSL</sequence>
<comment type="caution">
    <text evidence="2">The sequence shown here is derived from an EMBL/GenBank/DDBJ whole genome shotgun (WGS) entry which is preliminary data.</text>
</comment>
<dbReference type="InterPro" id="IPR036570">
    <property type="entry name" value="HORMA_dom_sf"/>
</dbReference>
<dbReference type="Gene3D" id="3.30.900.10">
    <property type="entry name" value="HORMA domain"/>
    <property type="match status" value="1"/>
</dbReference>